<dbReference type="GeneTree" id="ENSGT01030000234522"/>
<dbReference type="AlphaFoldDB" id="A0A3B1K3R6"/>
<feature type="domain" description="Paraneoplastic antigen Ma-like C-terminal" evidence="1">
    <location>
        <begin position="151"/>
        <end position="311"/>
    </location>
</feature>
<evidence type="ECO:0000313" key="4">
    <source>
        <dbReference type="Proteomes" id="UP000018467"/>
    </source>
</evidence>
<evidence type="ECO:0000259" key="1">
    <source>
        <dbReference type="Pfam" id="PF14893"/>
    </source>
</evidence>
<protein>
    <recommendedName>
        <fullName evidence="5">Paraneoplastic antigen Ma1 homolog</fullName>
    </recommendedName>
</protein>
<keyword evidence="4" id="KW-1185">Reference proteome</keyword>
<accession>A0A3B1K3R6</accession>
<dbReference type="Pfam" id="PF20846">
    <property type="entry name" value="PNMA_N"/>
    <property type="match status" value="1"/>
</dbReference>
<reference evidence="3" key="4">
    <citation type="submission" date="2025-09" db="UniProtKB">
        <authorList>
            <consortium name="Ensembl"/>
        </authorList>
    </citation>
    <scope>IDENTIFICATION</scope>
</reference>
<evidence type="ECO:0008006" key="5">
    <source>
        <dbReference type="Google" id="ProtNLM"/>
    </source>
</evidence>
<organism evidence="3 4">
    <name type="scientific">Astyanax mexicanus</name>
    <name type="common">Blind cave fish</name>
    <name type="synonym">Astyanax fasciatus mexicanus</name>
    <dbReference type="NCBI Taxonomy" id="7994"/>
    <lineage>
        <taxon>Eukaryota</taxon>
        <taxon>Metazoa</taxon>
        <taxon>Chordata</taxon>
        <taxon>Craniata</taxon>
        <taxon>Vertebrata</taxon>
        <taxon>Euteleostomi</taxon>
        <taxon>Actinopterygii</taxon>
        <taxon>Neopterygii</taxon>
        <taxon>Teleostei</taxon>
        <taxon>Ostariophysi</taxon>
        <taxon>Characiformes</taxon>
        <taxon>Characoidei</taxon>
        <taxon>Acestrorhamphidae</taxon>
        <taxon>Acestrorhamphinae</taxon>
        <taxon>Astyanax</taxon>
    </lineage>
</organism>
<dbReference type="PANTHER" id="PTHR23095:SF51">
    <property type="entry name" value="PARANEOPLASTIC ANTIGEN MA1 HOMOLOG-RELATED"/>
    <property type="match status" value="1"/>
</dbReference>
<dbReference type="InterPro" id="IPR026523">
    <property type="entry name" value="PNMA"/>
</dbReference>
<dbReference type="Bgee" id="ENSAMXG00000032777">
    <property type="expression patterns" value="Expressed in bone element and 14 other cell types or tissues"/>
</dbReference>
<reference evidence="3" key="3">
    <citation type="submission" date="2025-08" db="UniProtKB">
        <authorList>
            <consortium name="Ensembl"/>
        </authorList>
    </citation>
    <scope>IDENTIFICATION</scope>
</reference>
<dbReference type="Proteomes" id="UP000018467">
    <property type="component" value="Unassembled WGS sequence"/>
</dbReference>
<dbReference type="InterPro" id="IPR048270">
    <property type="entry name" value="PNMA_C"/>
</dbReference>
<dbReference type="Pfam" id="PF14893">
    <property type="entry name" value="PNMA"/>
    <property type="match status" value="1"/>
</dbReference>
<evidence type="ECO:0000313" key="3">
    <source>
        <dbReference type="Ensembl" id="ENSAMXP00000048740.1"/>
    </source>
</evidence>
<evidence type="ECO:0000259" key="2">
    <source>
        <dbReference type="Pfam" id="PF20846"/>
    </source>
</evidence>
<sequence>MAQLHHWCKGEGINPENALLVKDIPDDTEVSFIEETLESVKTLGRVRVRGRMYDPQLESLTVLCECREKVNVKRLPLDVLPSGTDRPWRLVGASAEGTTERDKPDRNPVLSQAELTQTCTPDAIIRAVGELMDKQGRFSGESSAYRRLRTFSGVMPTPLGEEQLDSWLEQARLMVDTCERPDKEKRMRILESLKGPASEIAQAVRFNDSDASSQEYIDAIENAFGTPETGEELYFAFRHLCQKPGEKLSEFLRRIEKALNKVVQRSGLPASAANGARLEQLIKGATASDLMLLNLRLRERRNSPPNFLQLLNEIRLEEGYEASRNNEKILCYSAYICAVW</sequence>
<proteinExistence type="predicted"/>
<dbReference type="InParanoid" id="A0A3B1K3R6"/>
<reference evidence="4" key="2">
    <citation type="journal article" date="2014" name="Nat. Commun.">
        <title>The cavefish genome reveals candidate genes for eye loss.</title>
        <authorList>
            <person name="McGaugh S.E."/>
            <person name="Gross J.B."/>
            <person name="Aken B."/>
            <person name="Blin M."/>
            <person name="Borowsky R."/>
            <person name="Chalopin D."/>
            <person name="Hinaux H."/>
            <person name="Jeffery W.R."/>
            <person name="Keene A."/>
            <person name="Ma L."/>
            <person name="Minx P."/>
            <person name="Murphy D."/>
            <person name="O'Quin K.E."/>
            <person name="Retaux S."/>
            <person name="Rohner N."/>
            <person name="Searle S.M."/>
            <person name="Stahl B.A."/>
            <person name="Tabin C."/>
            <person name="Volff J.N."/>
            <person name="Yoshizawa M."/>
            <person name="Warren W.C."/>
        </authorList>
    </citation>
    <scope>NUCLEOTIDE SEQUENCE [LARGE SCALE GENOMIC DNA]</scope>
    <source>
        <strain evidence="4">female</strain>
    </source>
</reference>
<dbReference type="InterPro" id="IPR048271">
    <property type="entry name" value="PNMA_N"/>
</dbReference>
<reference evidence="4" key="1">
    <citation type="submission" date="2013-03" db="EMBL/GenBank/DDBJ databases">
        <authorList>
            <person name="Jeffery W."/>
            <person name="Warren W."/>
            <person name="Wilson R.K."/>
        </authorList>
    </citation>
    <scope>NUCLEOTIDE SEQUENCE</scope>
    <source>
        <strain evidence="4">female</strain>
    </source>
</reference>
<dbReference type="PANTHER" id="PTHR23095">
    <property type="entry name" value="PARANEOPLASTIC ANTIGEN"/>
    <property type="match status" value="1"/>
</dbReference>
<name>A0A3B1K3R6_ASTMX</name>
<dbReference type="Ensembl" id="ENSAMXT00000057719.1">
    <property type="protein sequence ID" value="ENSAMXP00000048740.1"/>
    <property type="gene ID" value="ENSAMXG00000032777.1"/>
</dbReference>
<feature type="domain" description="Paraneoplastic antigen Ma-like N-terminal" evidence="2">
    <location>
        <begin position="2"/>
        <end position="90"/>
    </location>
</feature>